<dbReference type="SUPFAM" id="SSF117281">
    <property type="entry name" value="Kelch motif"/>
    <property type="match status" value="1"/>
</dbReference>
<keyword evidence="1" id="KW-0880">Kelch repeat</keyword>
<dbReference type="PANTHER" id="PTHR24412">
    <property type="entry name" value="KELCH PROTEIN"/>
    <property type="match status" value="1"/>
</dbReference>
<dbReference type="SMART" id="SM00612">
    <property type="entry name" value="Kelch"/>
    <property type="match status" value="1"/>
</dbReference>
<proteinExistence type="predicted"/>
<accession>A0ABM3JAJ3</accession>
<feature type="signal peptide" evidence="3">
    <location>
        <begin position="1"/>
        <end position="18"/>
    </location>
</feature>
<keyword evidence="3" id="KW-0732">Signal</keyword>
<protein>
    <submittedName>
        <fullName evidence="5">Kelch-like protein 18</fullName>
    </submittedName>
</protein>
<evidence type="ECO:0000313" key="5">
    <source>
        <dbReference type="RefSeq" id="XP_049306242.1"/>
    </source>
</evidence>
<dbReference type="Gene3D" id="2.120.10.80">
    <property type="entry name" value="Kelch-type beta propeller"/>
    <property type="match status" value="1"/>
</dbReference>
<dbReference type="InterPro" id="IPR006652">
    <property type="entry name" value="Kelch_1"/>
</dbReference>
<name>A0ABM3JAJ3_BACDO</name>
<evidence type="ECO:0000256" key="1">
    <source>
        <dbReference type="ARBA" id="ARBA00022441"/>
    </source>
</evidence>
<dbReference type="PANTHER" id="PTHR24412:SF489">
    <property type="entry name" value="RING FINGER DOMAIN AND KELCH REPEAT-CONTAINING PROTEIN DDB_G0271372"/>
    <property type="match status" value="1"/>
</dbReference>
<reference evidence="5" key="2">
    <citation type="submission" date="2025-08" db="UniProtKB">
        <authorList>
            <consortium name="RefSeq"/>
        </authorList>
    </citation>
    <scope>IDENTIFICATION</scope>
    <source>
        <tissue evidence="5">Adult</tissue>
    </source>
</reference>
<dbReference type="InterPro" id="IPR015915">
    <property type="entry name" value="Kelch-typ_b-propeller"/>
</dbReference>
<reference evidence="4" key="1">
    <citation type="submission" date="2025-05" db="UniProtKB">
        <authorList>
            <consortium name="RefSeq"/>
        </authorList>
    </citation>
    <scope>NUCLEOTIDE SEQUENCE [LARGE SCALE GENOMIC DNA]</scope>
</reference>
<organism evidence="4 5">
    <name type="scientific">Bactrocera dorsalis</name>
    <name type="common">Oriental fruit fly</name>
    <name type="synonym">Dacus dorsalis</name>
    <dbReference type="NCBI Taxonomy" id="27457"/>
    <lineage>
        <taxon>Eukaryota</taxon>
        <taxon>Metazoa</taxon>
        <taxon>Ecdysozoa</taxon>
        <taxon>Arthropoda</taxon>
        <taxon>Hexapoda</taxon>
        <taxon>Insecta</taxon>
        <taxon>Pterygota</taxon>
        <taxon>Neoptera</taxon>
        <taxon>Endopterygota</taxon>
        <taxon>Diptera</taxon>
        <taxon>Brachycera</taxon>
        <taxon>Muscomorpha</taxon>
        <taxon>Tephritoidea</taxon>
        <taxon>Tephritidae</taxon>
        <taxon>Bactrocera</taxon>
        <taxon>Bactrocera</taxon>
    </lineage>
</organism>
<dbReference type="RefSeq" id="XP_049306242.1">
    <property type="nucleotide sequence ID" value="XM_049450285.1"/>
</dbReference>
<dbReference type="Proteomes" id="UP001652620">
    <property type="component" value="Chromosome 2"/>
</dbReference>
<evidence type="ECO:0000256" key="3">
    <source>
        <dbReference type="SAM" id="SignalP"/>
    </source>
</evidence>
<gene>
    <name evidence="5" type="primary">LOC105227444</name>
</gene>
<evidence type="ECO:0000313" key="4">
    <source>
        <dbReference type="Proteomes" id="UP001652620"/>
    </source>
</evidence>
<feature type="chain" id="PRO_5045428694" evidence="3">
    <location>
        <begin position="19"/>
        <end position="196"/>
    </location>
</feature>
<sequence length="196" mass="22172">MYMHSFAFLLLISRYTTSDGWKLVNRLIVGRSFAVAVTLNGKIYKMCGYSSNRNSVECYNPDSNTWTPCADMEICHRLPGVTVHKGHIYVLSFSGAERYDPQQDTWSQLSFDVKLNTMFESISQTYCVQLAGDYKAMACVSLDNKLWVIGGKTISADKTYVLVFDEENSCWVERCSLPRSDVFNGFVVPESLLSSM</sequence>
<dbReference type="GeneID" id="105227444"/>
<evidence type="ECO:0000256" key="2">
    <source>
        <dbReference type="ARBA" id="ARBA00022737"/>
    </source>
</evidence>
<keyword evidence="2" id="KW-0677">Repeat</keyword>
<keyword evidence="4" id="KW-1185">Reference proteome</keyword>
<dbReference type="Pfam" id="PF01344">
    <property type="entry name" value="Kelch_1"/>
    <property type="match status" value="1"/>
</dbReference>